<organism evidence="2 3">
    <name type="scientific">Zophobas morio</name>
    <dbReference type="NCBI Taxonomy" id="2755281"/>
    <lineage>
        <taxon>Eukaryota</taxon>
        <taxon>Metazoa</taxon>
        <taxon>Ecdysozoa</taxon>
        <taxon>Arthropoda</taxon>
        <taxon>Hexapoda</taxon>
        <taxon>Insecta</taxon>
        <taxon>Pterygota</taxon>
        <taxon>Neoptera</taxon>
        <taxon>Endopterygota</taxon>
        <taxon>Coleoptera</taxon>
        <taxon>Polyphaga</taxon>
        <taxon>Cucujiformia</taxon>
        <taxon>Tenebrionidae</taxon>
        <taxon>Zophobas</taxon>
    </lineage>
</organism>
<dbReference type="Proteomes" id="UP001168821">
    <property type="component" value="Unassembled WGS sequence"/>
</dbReference>
<gene>
    <name evidence="2" type="ORF">Zmor_001232</name>
</gene>
<evidence type="ECO:0000313" key="2">
    <source>
        <dbReference type="EMBL" id="KAJ3665754.1"/>
    </source>
</evidence>
<dbReference type="AlphaFoldDB" id="A0AA38MS46"/>
<sequence length="122" mass="13278">MSAPLLVTRDYRARHHRCSRCAAPSCECCWIRWLPLEPRLSLGSVHKGRFRGRPGTGPRGRRTDGAEPEAAGRTAVAVAVEGAAAAGPRSRRQEAEEAVFATAKTVLVWAESAAYMHQVALR</sequence>
<reference evidence="2" key="1">
    <citation type="journal article" date="2023" name="G3 (Bethesda)">
        <title>Whole genome assemblies of Zophobas morio and Tenebrio molitor.</title>
        <authorList>
            <person name="Kaur S."/>
            <person name="Stinson S.A."/>
            <person name="diCenzo G.C."/>
        </authorList>
    </citation>
    <scope>NUCLEOTIDE SEQUENCE</scope>
    <source>
        <strain evidence="2">QUZm001</strain>
    </source>
</reference>
<accession>A0AA38MS46</accession>
<evidence type="ECO:0000256" key="1">
    <source>
        <dbReference type="SAM" id="MobiDB-lite"/>
    </source>
</evidence>
<feature type="region of interest" description="Disordered" evidence="1">
    <location>
        <begin position="45"/>
        <end position="72"/>
    </location>
</feature>
<proteinExistence type="predicted"/>
<dbReference type="EMBL" id="JALNTZ010000001">
    <property type="protein sequence ID" value="KAJ3665754.1"/>
    <property type="molecule type" value="Genomic_DNA"/>
</dbReference>
<evidence type="ECO:0000313" key="3">
    <source>
        <dbReference type="Proteomes" id="UP001168821"/>
    </source>
</evidence>
<comment type="caution">
    <text evidence="2">The sequence shown here is derived from an EMBL/GenBank/DDBJ whole genome shotgun (WGS) entry which is preliminary data.</text>
</comment>
<protein>
    <submittedName>
        <fullName evidence="2">Uncharacterized protein</fullName>
    </submittedName>
</protein>
<name>A0AA38MS46_9CUCU</name>
<keyword evidence="3" id="KW-1185">Reference proteome</keyword>